<feature type="signal peptide" evidence="1">
    <location>
        <begin position="1"/>
        <end position="24"/>
    </location>
</feature>
<dbReference type="EMBL" id="QGGR01000048">
    <property type="protein sequence ID" value="PWK28729.1"/>
    <property type="molecule type" value="Genomic_DNA"/>
</dbReference>
<sequence length="189" mass="19280">MSGVRGTATALTCIVLLSACGVPAQDEPHPVTLPRRPLNGTASATTGEPAGEVAQVICLTRDDRLVETVRRSGAGLGPQRQLDLLVAGPTPAEQAQGLTTALAATVLRVTVPAGSTTAAVEISVPEEGAGRIDEAVAYGQIVCTLTARPDIAAVRFLRDGQPLQVPDGDGAVTGAPLTAADYRSRIDPP</sequence>
<dbReference type="Pfam" id="PF10646">
    <property type="entry name" value="Germane"/>
    <property type="match status" value="1"/>
</dbReference>
<keyword evidence="4" id="KW-1185">Reference proteome</keyword>
<evidence type="ECO:0000313" key="4">
    <source>
        <dbReference type="Proteomes" id="UP000245697"/>
    </source>
</evidence>
<feature type="chain" id="PRO_5016285163" evidence="1">
    <location>
        <begin position="25"/>
        <end position="189"/>
    </location>
</feature>
<comment type="caution">
    <text evidence="3">The sequence shown here is derived from an EMBL/GenBank/DDBJ whole genome shotgun (WGS) entry which is preliminary data.</text>
</comment>
<accession>A0A316EDQ2</accession>
<dbReference type="InterPro" id="IPR019606">
    <property type="entry name" value="GerMN"/>
</dbReference>
<dbReference type="SMART" id="SM00909">
    <property type="entry name" value="Germane"/>
    <property type="match status" value="1"/>
</dbReference>
<evidence type="ECO:0000259" key="2">
    <source>
        <dbReference type="SMART" id="SM00909"/>
    </source>
</evidence>
<dbReference type="OrthoDB" id="5181063at2"/>
<keyword evidence="1" id="KW-0732">Signal</keyword>
<dbReference type="RefSeq" id="WP_109603093.1">
    <property type="nucleotide sequence ID" value="NZ_BONA01000115.1"/>
</dbReference>
<protein>
    <submittedName>
        <fullName evidence="3">Sporulation and spore germination protein</fullName>
    </submittedName>
</protein>
<organism evidence="3 4">
    <name type="scientific">Actinoplanes xinjiangensis</name>
    <dbReference type="NCBI Taxonomy" id="512350"/>
    <lineage>
        <taxon>Bacteria</taxon>
        <taxon>Bacillati</taxon>
        <taxon>Actinomycetota</taxon>
        <taxon>Actinomycetes</taxon>
        <taxon>Micromonosporales</taxon>
        <taxon>Micromonosporaceae</taxon>
        <taxon>Actinoplanes</taxon>
    </lineage>
</organism>
<feature type="domain" description="GerMN" evidence="2">
    <location>
        <begin position="78"/>
        <end position="167"/>
    </location>
</feature>
<proteinExistence type="predicted"/>
<name>A0A316EDQ2_9ACTN</name>
<dbReference type="AlphaFoldDB" id="A0A316EDQ2"/>
<gene>
    <name evidence="3" type="ORF">BC793_14834</name>
</gene>
<dbReference type="Proteomes" id="UP000245697">
    <property type="component" value="Unassembled WGS sequence"/>
</dbReference>
<reference evidence="3 4" key="1">
    <citation type="submission" date="2018-05" db="EMBL/GenBank/DDBJ databases">
        <title>Genomic Encyclopedia of Archaeal and Bacterial Type Strains, Phase II (KMG-II): from individual species to whole genera.</title>
        <authorList>
            <person name="Goeker M."/>
        </authorList>
    </citation>
    <scope>NUCLEOTIDE SEQUENCE [LARGE SCALE GENOMIC DNA]</scope>
    <source>
        <strain evidence="3 4">DSM 45184</strain>
    </source>
</reference>
<evidence type="ECO:0000313" key="3">
    <source>
        <dbReference type="EMBL" id="PWK28729.1"/>
    </source>
</evidence>
<dbReference type="PROSITE" id="PS51257">
    <property type="entry name" value="PROKAR_LIPOPROTEIN"/>
    <property type="match status" value="1"/>
</dbReference>
<evidence type="ECO:0000256" key="1">
    <source>
        <dbReference type="SAM" id="SignalP"/>
    </source>
</evidence>